<keyword evidence="3" id="KW-1185">Reference proteome</keyword>
<gene>
    <name evidence="2" type="ORF">Ddye_015320</name>
</gene>
<sequence>MLTARNGLLAGPLDAGLVDALSFREALGCLKAPSFSKVIMETNAPKVVRVLKSQASDPNYFGLIIDECKVLLKVITDCNVCFVRWSANNVTHSLVRASCSGSDVQVWGSVPPSFLCNALISDLLL</sequence>
<name>A0AAD9U4M1_9ROSI</name>
<dbReference type="Proteomes" id="UP001280121">
    <property type="component" value="Unassembled WGS sequence"/>
</dbReference>
<reference evidence="2" key="1">
    <citation type="journal article" date="2023" name="Plant J.">
        <title>Genome sequences and population genomics provide insights into the demographic history, inbreeding, and mutation load of two 'living fossil' tree species of Dipteronia.</title>
        <authorList>
            <person name="Feng Y."/>
            <person name="Comes H.P."/>
            <person name="Chen J."/>
            <person name="Zhu S."/>
            <person name="Lu R."/>
            <person name="Zhang X."/>
            <person name="Li P."/>
            <person name="Qiu J."/>
            <person name="Olsen K.M."/>
            <person name="Qiu Y."/>
        </authorList>
    </citation>
    <scope>NUCLEOTIDE SEQUENCE</scope>
    <source>
        <strain evidence="2">KIB01</strain>
    </source>
</reference>
<dbReference type="AlphaFoldDB" id="A0AAD9U4M1"/>
<dbReference type="PANTHER" id="PTHR47074:SF11">
    <property type="entry name" value="REVERSE TRANSCRIPTASE-LIKE PROTEIN"/>
    <property type="match status" value="1"/>
</dbReference>
<protein>
    <recommendedName>
        <fullName evidence="1">RNase H type-1 domain-containing protein</fullName>
    </recommendedName>
</protein>
<evidence type="ECO:0000259" key="1">
    <source>
        <dbReference type="Pfam" id="PF13456"/>
    </source>
</evidence>
<evidence type="ECO:0000313" key="3">
    <source>
        <dbReference type="Proteomes" id="UP001280121"/>
    </source>
</evidence>
<evidence type="ECO:0000313" key="2">
    <source>
        <dbReference type="EMBL" id="KAK2647831.1"/>
    </source>
</evidence>
<dbReference type="GO" id="GO:0004523">
    <property type="term" value="F:RNA-DNA hybrid ribonuclease activity"/>
    <property type="evidence" value="ECO:0007669"/>
    <property type="project" value="InterPro"/>
</dbReference>
<feature type="domain" description="RNase H type-1" evidence="1">
    <location>
        <begin position="15"/>
        <end position="96"/>
    </location>
</feature>
<dbReference type="GO" id="GO:0003676">
    <property type="term" value="F:nucleic acid binding"/>
    <property type="evidence" value="ECO:0007669"/>
    <property type="project" value="InterPro"/>
</dbReference>
<comment type="caution">
    <text evidence="2">The sequence shown here is derived from an EMBL/GenBank/DDBJ whole genome shotgun (WGS) entry which is preliminary data.</text>
</comment>
<dbReference type="EMBL" id="JANJYI010000005">
    <property type="protein sequence ID" value="KAK2647831.1"/>
    <property type="molecule type" value="Genomic_DNA"/>
</dbReference>
<proteinExistence type="predicted"/>
<dbReference type="Pfam" id="PF13456">
    <property type="entry name" value="RVT_3"/>
    <property type="match status" value="1"/>
</dbReference>
<dbReference type="PANTHER" id="PTHR47074">
    <property type="entry name" value="BNAC02G40300D PROTEIN"/>
    <property type="match status" value="1"/>
</dbReference>
<accession>A0AAD9U4M1</accession>
<dbReference type="InterPro" id="IPR052929">
    <property type="entry name" value="RNase_H-like_EbsB-rel"/>
</dbReference>
<dbReference type="InterPro" id="IPR002156">
    <property type="entry name" value="RNaseH_domain"/>
</dbReference>
<organism evidence="2 3">
    <name type="scientific">Dipteronia dyeriana</name>
    <dbReference type="NCBI Taxonomy" id="168575"/>
    <lineage>
        <taxon>Eukaryota</taxon>
        <taxon>Viridiplantae</taxon>
        <taxon>Streptophyta</taxon>
        <taxon>Embryophyta</taxon>
        <taxon>Tracheophyta</taxon>
        <taxon>Spermatophyta</taxon>
        <taxon>Magnoliopsida</taxon>
        <taxon>eudicotyledons</taxon>
        <taxon>Gunneridae</taxon>
        <taxon>Pentapetalae</taxon>
        <taxon>rosids</taxon>
        <taxon>malvids</taxon>
        <taxon>Sapindales</taxon>
        <taxon>Sapindaceae</taxon>
        <taxon>Hippocastanoideae</taxon>
        <taxon>Acereae</taxon>
        <taxon>Dipteronia</taxon>
    </lineage>
</organism>